<dbReference type="GO" id="GO:0004553">
    <property type="term" value="F:hydrolase activity, hydrolyzing O-glycosyl compounds"/>
    <property type="evidence" value="ECO:0007669"/>
    <property type="project" value="InterPro"/>
</dbReference>
<dbReference type="CDD" id="cd11322">
    <property type="entry name" value="AmyAc_Glg_BE"/>
    <property type="match status" value="1"/>
</dbReference>
<organism evidence="7 8">
    <name type="scientific">[Bacteroides] pectinophilus ATCC 43243</name>
    <dbReference type="NCBI Taxonomy" id="483218"/>
    <lineage>
        <taxon>Bacteria</taxon>
        <taxon>Bacillati</taxon>
        <taxon>Bacillota</taxon>
        <taxon>Clostridia</taxon>
        <taxon>Eubacteriales</taxon>
    </lineage>
</organism>
<sequence>MNNKLYNLMNWPDIEGIVYSDTDSPQKLLGGHVCEEGFLIQTFNPHAVEMKVKIDGKSKIYPMQKVDEAGYYAVLIPGKRKQNYTFISENVEGEQREYKDAYAFDVSIDNAEIRKFRAGINYEIYRILGAHCGVINGVRGTRFAIWMPDVKRVSVVGDFCKWDGRVFQMMKHDGSSVYELFIPGVEAGSIYKYEVRKKDGSCMLITDPYARAVEDEGNAAVVCGDDDFVWSDDKWMALRKMEDTRRTPASIYQTAFSEDSCSYVENAGYTHVELMPVMEGTHCCYAVSPKIGGRNELKKYINTMHDMGIGVILDWECSRDNFNVPEISNYYIANIIMLAEEFHADGIRFTELDRLLYLDYGMAPGEWTPNIYGGKENLAAVELFKHINSIIKKRGLDIMLIARESAAWPCVTGNVSTGLGFDYKWNNGWLKELFDFMKLDPIYRKDRYNQLVFSMIYNYSEKFILALPEDAFADYGYSMLNMMPGSDEEKFASVKAALGYTFLHPGKKLISDSVCNMDDNNKLNNYVKELNNLYRSNPELHELDYDPDGFEWINNFSANETVVIFCRKSSEGGHLIAAVNFTPVVRKNYKIGVPYAGKCREIFNSDSLQFDGEGNVNPDIIRSVESECDGRDNSVRITLPPMGIAVFRCTPYTENELIEIENARKEKEARQKREEARKLIEEAKRLEREAEDIEKKKRMVIKTGGAKSGSKKPVTANVRCRNEWRLVCWCACGMEVSI</sequence>
<dbReference type="eggNOG" id="COG0296">
    <property type="taxonomic scope" value="Bacteria"/>
</dbReference>
<reference evidence="7 8" key="2">
    <citation type="submission" date="2008-11" db="EMBL/GenBank/DDBJ databases">
        <authorList>
            <person name="Fulton L."/>
            <person name="Clifton S."/>
            <person name="Fulton B."/>
            <person name="Xu J."/>
            <person name="Minx P."/>
            <person name="Pepin K.H."/>
            <person name="Johnson M."/>
            <person name="Bhonagiri V."/>
            <person name="Nash W.E."/>
            <person name="Mardis E.R."/>
            <person name="Wilson R.K."/>
        </authorList>
    </citation>
    <scope>NUCLEOTIDE SEQUENCE [LARGE SCALE GENOMIC DNA]</scope>
    <source>
        <strain evidence="7 8">ATCC 43243</strain>
    </source>
</reference>
<evidence type="ECO:0000256" key="3">
    <source>
        <dbReference type="SAM" id="Coils"/>
    </source>
</evidence>
<keyword evidence="2" id="KW-0808">Transferase</keyword>
<evidence type="ECO:0000256" key="2">
    <source>
        <dbReference type="ARBA" id="ARBA00022676"/>
    </source>
</evidence>
<dbReference type="GO" id="GO:0005829">
    <property type="term" value="C:cytosol"/>
    <property type="evidence" value="ECO:0007669"/>
    <property type="project" value="TreeGrafter"/>
</dbReference>
<keyword evidence="2" id="KW-0328">Glycosyltransferase</keyword>
<evidence type="ECO:0000313" key="8">
    <source>
        <dbReference type="Proteomes" id="UP000003136"/>
    </source>
</evidence>
<dbReference type="SUPFAM" id="SSF51011">
    <property type="entry name" value="Glycosyl hydrolase domain"/>
    <property type="match status" value="1"/>
</dbReference>
<dbReference type="Gene3D" id="3.20.20.80">
    <property type="entry name" value="Glycosidases"/>
    <property type="match status" value="2"/>
</dbReference>
<evidence type="ECO:0000259" key="4">
    <source>
        <dbReference type="Pfam" id="PF02806"/>
    </source>
</evidence>
<feature type="coiled-coil region" evidence="3">
    <location>
        <begin position="655"/>
        <end position="703"/>
    </location>
</feature>
<dbReference type="InterPro" id="IPR004193">
    <property type="entry name" value="Glyco_hydro_13_N"/>
</dbReference>
<dbReference type="InterPro" id="IPR017853">
    <property type="entry name" value="GH"/>
</dbReference>
<dbReference type="Pfam" id="PF22019">
    <property type="entry name" value="GlgB_N"/>
    <property type="match status" value="1"/>
</dbReference>
<dbReference type="GO" id="GO:0043169">
    <property type="term" value="F:cation binding"/>
    <property type="evidence" value="ECO:0007669"/>
    <property type="project" value="InterPro"/>
</dbReference>
<keyword evidence="3" id="KW-0175">Coiled coil</keyword>
<dbReference type="InterPro" id="IPR054169">
    <property type="entry name" value="GlgB_N"/>
</dbReference>
<evidence type="ECO:0000256" key="1">
    <source>
        <dbReference type="ARBA" id="ARBA00002953"/>
    </source>
</evidence>
<gene>
    <name evidence="7" type="ORF">BACPEC_00822</name>
</gene>
<evidence type="ECO:0000259" key="6">
    <source>
        <dbReference type="Pfam" id="PF22019"/>
    </source>
</evidence>
<dbReference type="HOGENOM" id="CLU_004245_2_0_9"/>
<protein>
    <recommendedName>
        <fullName evidence="9">1,4-alpha-glucan branching enzyme</fullName>
    </recommendedName>
</protein>
<dbReference type="InterPro" id="IPR037439">
    <property type="entry name" value="Branching_enzy"/>
</dbReference>
<proteinExistence type="predicted"/>
<name>B7AQ66_9FIRM</name>
<dbReference type="GO" id="GO:0003844">
    <property type="term" value="F:1,4-alpha-glucan branching enzyme activity"/>
    <property type="evidence" value="ECO:0007669"/>
    <property type="project" value="InterPro"/>
</dbReference>
<dbReference type="STRING" id="483218.BACPEC_00822"/>
<dbReference type="SUPFAM" id="SSF81296">
    <property type="entry name" value="E set domains"/>
    <property type="match status" value="2"/>
</dbReference>
<dbReference type="Proteomes" id="UP000003136">
    <property type="component" value="Unassembled WGS sequence"/>
</dbReference>
<dbReference type="InterPro" id="IPR044143">
    <property type="entry name" value="GlgB_N_E_set_prok"/>
</dbReference>
<accession>B7AQ66</accession>
<comment type="function">
    <text evidence="1">Catalyzes the formation of the alpha-1,6-glucosidic linkages in glycogen by scission of a 1,4-alpha-linked oligosaccharide from growing alpha-1,4-glucan chains and the subsequent attachment of the oligosaccharide to the alpha-1,6 position.</text>
</comment>
<dbReference type="PANTHER" id="PTHR43651:SF3">
    <property type="entry name" value="1,4-ALPHA-GLUCAN-BRANCHING ENZYME"/>
    <property type="match status" value="1"/>
</dbReference>
<evidence type="ECO:0000259" key="5">
    <source>
        <dbReference type="Pfam" id="PF02922"/>
    </source>
</evidence>
<dbReference type="SUPFAM" id="SSF51445">
    <property type="entry name" value="(Trans)glycosidases"/>
    <property type="match status" value="1"/>
</dbReference>
<dbReference type="InterPro" id="IPR014756">
    <property type="entry name" value="Ig_E-set"/>
</dbReference>
<dbReference type="FunFam" id="2.60.40.1180:FF:000002">
    <property type="entry name" value="1,4-alpha-glucan branching enzyme GlgB"/>
    <property type="match status" value="1"/>
</dbReference>
<reference evidence="7 8" key="1">
    <citation type="submission" date="2008-11" db="EMBL/GenBank/DDBJ databases">
        <title>Draft genome sequence of Bacteroides pectinophilus (ATCC 43243).</title>
        <authorList>
            <person name="Sudarsanam P."/>
            <person name="Ley R."/>
            <person name="Guruge J."/>
            <person name="Turnbaugh P.J."/>
            <person name="Mahowald M."/>
            <person name="Liep D."/>
            <person name="Gordon J."/>
        </authorList>
    </citation>
    <scope>NUCLEOTIDE SEQUENCE [LARGE SCALE GENOMIC DNA]</scope>
    <source>
        <strain evidence="7 8">ATCC 43243</strain>
    </source>
</reference>
<dbReference type="GO" id="GO:0005978">
    <property type="term" value="P:glycogen biosynthetic process"/>
    <property type="evidence" value="ECO:0007669"/>
    <property type="project" value="InterPro"/>
</dbReference>
<dbReference type="Pfam" id="PF02922">
    <property type="entry name" value="CBM_48"/>
    <property type="match status" value="1"/>
</dbReference>
<evidence type="ECO:0000313" key="7">
    <source>
        <dbReference type="EMBL" id="EEC57838.1"/>
    </source>
</evidence>
<dbReference type="InterPro" id="IPR013783">
    <property type="entry name" value="Ig-like_fold"/>
</dbReference>
<feature type="domain" description="Alpha-amylase/branching enzyme C-terminal all beta" evidence="4">
    <location>
        <begin position="552"/>
        <end position="649"/>
    </location>
</feature>
<dbReference type="PIRSF" id="PIRSF000463">
    <property type="entry name" value="GlgB"/>
    <property type="match status" value="1"/>
</dbReference>
<evidence type="ECO:0008006" key="9">
    <source>
        <dbReference type="Google" id="ProtNLM"/>
    </source>
</evidence>
<dbReference type="Gene3D" id="2.60.40.1180">
    <property type="entry name" value="Golgi alpha-mannosidase II"/>
    <property type="match status" value="1"/>
</dbReference>
<dbReference type="InterPro" id="IPR013780">
    <property type="entry name" value="Glyco_hydro_b"/>
</dbReference>
<dbReference type="InterPro" id="IPR006048">
    <property type="entry name" value="A-amylase/branching_C"/>
</dbReference>
<dbReference type="Pfam" id="PF02806">
    <property type="entry name" value="Alpha-amylase_C"/>
    <property type="match status" value="1"/>
</dbReference>
<dbReference type="CDD" id="cd02855">
    <property type="entry name" value="E_set_GBE_prok_N"/>
    <property type="match status" value="1"/>
</dbReference>
<dbReference type="PANTHER" id="PTHR43651">
    <property type="entry name" value="1,4-ALPHA-GLUCAN-BRANCHING ENZYME"/>
    <property type="match status" value="1"/>
</dbReference>
<keyword evidence="8" id="KW-1185">Reference proteome</keyword>
<dbReference type="EMBL" id="ABVQ01000035">
    <property type="protein sequence ID" value="EEC57838.1"/>
    <property type="molecule type" value="Genomic_DNA"/>
</dbReference>
<dbReference type="Gene3D" id="2.60.40.10">
    <property type="entry name" value="Immunoglobulins"/>
    <property type="match status" value="2"/>
</dbReference>
<feature type="domain" description="Glycoside hydrolase family 13 N-terminal" evidence="5">
    <location>
        <begin position="128"/>
        <end position="210"/>
    </location>
</feature>
<feature type="domain" description="1,4-alpha-glucan branching enzyme GlgB N-terminal" evidence="6">
    <location>
        <begin position="12"/>
        <end position="102"/>
    </location>
</feature>
<dbReference type="AlphaFoldDB" id="B7AQ66"/>